<dbReference type="PANTHER" id="PTHR38733:SF1">
    <property type="entry name" value="TYPE IV METHYL-DIRECTED RESTRICTION ENZYME ECOKMCRBC"/>
    <property type="match status" value="1"/>
</dbReference>
<dbReference type="Pfam" id="PF10117">
    <property type="entry name" value="McrBC"/>
    <property type="match status" value="1"/>
</dbReference>
<gene>
    <name evidence="1" type="ORF">CUN59_02440</name>
</gene>
<organism evidence="1 2">
    <name type="scientific">Cuspidothrix issatschenkoi CHARLIE-1</name>
    <dbReference type="NCBI Taxonomy" id="2052836"/>
    <lineage>
        <taxon>Bacteria</taxon>
        <taxon>Bacillati</taxon>
        <taxon>Cyanobacteriota</taxon>
        <taxon>Cyanophyceae</taxon>
        <taxon>Nostocales</taxon>
        <taxon>Aphanizomenonaceae</taxon>
        <taxon>Cuspidothrix</taxon>
    </lineage>
</organism>
<keyword evidence="1" id="KW-0255">Endonuclease</keyword>
<dbReference type="InterPro" id="IPR019292">
    <property type="entry name" value="McrC"/>
</dbReference>
<protein>
    <submittedName>
        <fullName evidence="1">Restriction endonuclease</fullName>
    </submittedName>
</protein>
<dbReference type="GO" id="GO:0004519">
    <property type="term" value="F:endonuclease activity"/>
    <property type="evidence" value="ECO:0007669"/>
    <property type="project" value="UniProtKB-KW"/>
</dbReference>
<keyword evidence="1" id="KW-0378">Hydrolase</keyword>
<proteinExistence type="predicted"/>
<keyword evidence="2" id="KW-1185">Reference proteome</keyword>
<dbReference type="Proteomes" id="UP000239589">
    <property type="component" value="Unassembled WGS sequence"/>
</dbReference>
<dbReference type="PANTHER" id="PTHR38733">
    <property type="entry name" value="PROTEIN MCRC"/>
    <property type="match status" value="1"/>
</dbReference>
<reference evidence="1 2" key="1">
    <citation type="submission" date="2018-02" db="EMBL/GenBank/DDBJ databases">
        <title>Discovery of a pederin family compound in a non-symbiotic bloom-forming cyanobacterium.</title>
        <authorList>
            <person name="Kust A."/>
            <person name="Mares J."/>
            <person name="Jokela J."/>
            <person name="Urajova P."/>
            <person name="Hajek J."/>
            <person name="Saurav K."/>
            <person name="Voracova K."/>
            <person name="Fewer D.P."/>
            <person name="Haapaniemi E."/>
            <person name="Permi P."/>
            <person name="Rehakova K."/>
            <person name="Sivonen K."/>
            <person name="Hrouzek P."/>
        </authorList>
    </citation>
    <scope>NUCLEOTIDE SEQUENCE [LARGE SCALE GENOMIC DNA]</scope>
    <source>
        <strain evidence="1 2">CHARLIE-1</strain>
    </source>
</reference>
<accession>A0A2S6CYQ4</accession>
<dbReference type="AlphaFoldDB" id="A0A2S6CYQ4"/>
<dbReference type="OrthoDB" id="9786961at2"/>
<comment type="caution">
    <text evidence="1">The sequence shown here is derived from an EMBL/GenBank/DDBJ whole genome shotgun (WGS) entry which is preliminary data.</text>
</comment>
<keyword evidence="1" id="KW-0540">Nuclease</keyword>
<sequence>MKPGNLKIIELTEYQSKSFERDEISEEVEIILHEKYKNLVDVDPPSYKTRYQWKLTAKGWIGYIPINANFALKINPKVPIKNLFGMLEYAYNLKSFQFLDGLINCDSVEDFYNKFAYILAEKIIERCRKGLYRSYVPKTEKLTYVRGRLNVQEMIKKPWDIKLQCEYQEHTADIIDNQILFWTLFHIGHSGCCSEKVSEIVRKAYHAMQGMVSLQPCNSKDCIERNYHRLNNDYYTLHQLCRFFLDNTIPSHEIGKNTNLPFLVNMARLYEMFVAEWLKVNLPPNSVKTQEKIFIDKNRYFKPDLIIYDTQSSTPKYILDTKYKNPEKIPDNDLNQVVTYAVSKHCSEAVLVYPKVLNNSFHQYNIGNIKVRSLTFSLHENLEDAGKEFLKKLFS</sequence>
<dbReference type="RefSeq" id="WP_104386339.1">
    <property type="nucleotide sequence ID" value="NZ_PGEM01000017.1"/>
</dbReference>
<dbReference type="EMBL" id="PGEM01000017">
    <property type="protein sequence ID" value="PPJ64852.1"/>
    <property type="molecule type" value="Genomic_DNA"/>
</dbReference>
<evidence type="ECO:0000313" key="2">
    <source>
        <dbReference type="Proteomes" id="UP000239589"/>
    </source>
</evidence>
<name>A0A2S6CYQ4_9CYAN</name>
<evidence type="ECO:0000313" key="1">
    <source>
        <dbReference type="EMBL" id="PPJ64852.1"/>
    </source>
</evidence>